<dbReference type="AlphaFoldDB" id="E6X2U4"/>
<comment type="pathway">
    <text evidence="1">Cofactor biosynthesis; molybdopterin biosynthesis.</text>
</comment>
<dbReference type="Gene3D" id="3.90.1170.40">
    <property type="entry name" value="Molybdopterin biosynthesis MoaE subunit"/>
    <property type="match status" value="1"/>
</dbReference>
<proteinExistence type="inferred from homology"/>
<dbReference type="HOGENOM" id="CLU_117135_0_0_7"/>
<dbReference type="GO" id="GO:0006777">
    <property type="term" value="P:Mo-molybdopterin cofactor biosynthetic process"/>
    <property type="evidence" value="ECO:0007669"/>
    <property type="project" value="UniProtKB-KW"/>
</dbReference>
<dbReference type="EC" id="2.8.1.12" evidence="3"/>
<reference evidence="13" key="2">
    <citation type="submission" date="2011-01" db="EMBL/GenBank/DDBJ databases">
        <title>The complete genome of Nitratifractor salsuginis DSM 16511.</title>
        <authorList>
            <consortium name="US DOE Joint Genome Institute (JGI-PGF)"/>
            <person name="Lucas S."/>
            <person name="Copeland A."/>
            <person name="Lapidus A."/>
            <person name="Bruce D."/>
            <person name="Goodwin L."/>
            <person name="Pitluck S."/>
            <person name="Kyrpides N."/>
            <person name="Mavromatis K."/>
            <person name="Ivanova N."/>
            <person name="Mikhailova N."/>
            <person name="Zeytun A."/>
            <person name="Detter J.C."/>
            <person name="Tapia R."/>
            <person name="Han C."/>
            <person name="Land M."/>
            <person name="Hauser L."/>
            <person name="Markowitz V."/>
            <person name="Cheng J.-F."/>
            <person name="Hugenholtz P."/>
            <person name="Woyke T."/>
            <person name="Wu D."/>
            <person name="Tindall B."/>
            <person name="Schuetze A."/>
            <person name="Brambilla E."/>
            <person name="Klenk H.-P."/>
            <person name="Eisen J.A."/>
        </authorList>
    </citation>
    <scope>NUCLEOTIDE SEQUENCE [LARGE SCALE GENOMIC DNA]</scope>
    <source>
        <strain evidence="13">DSM 16511 / JCM 12458 / E9I37-1</strain>
    </source>
</reference>
<dbReference type="Pfam" id="PF02391">
    <property type="entry name" value="MoaE"/>
    <property type="match status" value="1"/>
</dbReference>
<dbReference type="UniPathway" id="UPA00344"/>
<accession>E6X2U4</accession>
<dbReference type="GO" id="GO:0030366">
    <property type="term" value="F:molybdopterin synthase activity"/>
    <property type="evidence" value="ECO:0007669"/>
    <property type="project" value="UniProtKB-EC"/>
</dbReference>
<dbReference type="PANTHER" id="PTHR23404">
    <property type="entry name" value="MOLYBDOPTERIN SYNTHASE RELATED"/>
    <property type="match status" value="1"/>
</dbReference>
<organism evidence="12 13">
    <name type="scientific">Nitratifractor salsuginis (strain DSM 16511 / JCM 12458 / E9I37-1)</name>
    <dbReference type="NCBI Taxonomy" id="749222"/>
    <lineage>
        <taxon>Bacteria</taxon>
        <taxon>Pseudomonadati</taxon>
        <taxon>Campylobacterota</taxon>
        <taxon>Epsilonproteobacteria</taxon>
        <taxon>Campylobacterales</taxon>
        <taxon>Sulfurovaceae</taxon>
        <taxon>Nitratifractor</taxon>
    </lineage>
</organism>
<dbReference type="EMBL" id="CP002452">
    <property type="protein sequence ID" value="ADV47227.1"/>
    <property type="molecule type" value="Genomic_DNA"/>
</dbReference>
<comment type="subunit">
    <text evidence="6">Heterotetramer of 2 MoaD subunits and 2 MoaE subunits. Also stable as homodimer. The enzyme changes between these two forms during catalysis.</text>
</comment>
<dbReference type="SUPFAM" id="SSF54690">
    <property type="entry name" value="Molybdopterin synthase subunit MoaE"/>
    <property type="match status" value="1"/>
</dbReference>
<dbReference type="KEGG" id="nsa:Nitsa_1984"/>
<evidence type="ECO:0000256" key="10">
    <source>
        <dbReference type="ARBA" id="ARBA00032474"/>
    </source>
</evidence>
<evidence type="ECO:0000256" key="4">
    <source>
        <dbReference type="ARBA" id="ARBA00013858"/>
    </source>
</evidence>
<dbReference type="InterPro" id="IPR003448">
    <property type="entry name" value="Mopterin_biosynth_MoaE"/>
</dbReference>
<comment type="catalytic activity">
    <reaction evidence="11">
        <text>2 [molybdopterin-synthase sulfur-carrier protein]-C-terminal-Gly-aminoethanethioate + cyclic pyranopterin phosphate + H2O = molybdopterin + 2 [molybdopterin-synthase sulfur-carrier protein]-C-terminal Gly-Gly + 2 H(+)</text>
        <dbReference type="Rhea" id="RHEA:26333"/>
        <dbReference type="Rhea" id="RHEA-COMP:12202"/>
        <dbReference type="Rhea" id="RHEA-COMP:19907"/>
        <dbReference type="ChEBI" id="CHEBI:15377"/>
        <dbReference type="ChEBI" id="CHEBI:15378"/>
        <dbReference type="ChEBI" id="CHEBI:58698"/>
        <dbReference type="ChEBI" id="CHEBI:59648"/>
        <dbReference type="ChEBI" id="CHEBI:90778"/>
        <dbReference type="ChEBI" id="CHEBI:232372"/>
        <dbReference type="EC" id="2.8.1.12"/>
    </reaction>
</comment>
<evidence type="ECO:0000256" key="11">
    <source>
        <dbReference type="ARBA" id="ARBA00049878"/>
    </source>
</evidence>
<evidence type="ECO:0000256" key="6">
    <source>
        <dbReference type="ARBA" id="ARBA00026066"/>
    </source>
</evidence>
<reference evidence="12 13" key="1">
    <citation type="journal article" date="2011" name="Stand. Genomic Sci.">
        <title>Complete genome sequence of Nitratifractor salsuginis type strain (E9I37-1).</title>
        <authorList>
            <person name="Anderson I."/>
            <person name="Sikorski J."/>
            <person name="Zeytun A."/>
            <person name="Nolan M."/>
            <person name="Lapidus A."/>
            <person name="Lucas S."/>
            <person name="Hammon N."/>
            <person name="Deshpande S."/>
            <person name="Cheng J.F."/>
            <person name="Tapia R."/>
            <person name="Han C."/>
            <person name="Goodwin L."/>
            <person name="Pitluck S."/>
            <person name="Liolios K."/>
            <person name="Pagani I."/>
            <person name="Ivanova N."/>
            <person name="Huntemann M."/>
            <person name="Mavromatis K."/>
            <person name="Ovchinikova G."/>
            <person name="Pati A."/>
            <person name="Chen A."/>
            <person name="Palaniappan K."/>
            <person name="Land M."/>
            <person name="Hauser L."/>
            <person name="Brambilla E.M."/>
            <person name="Ngatchou-Djao O.D."/>
            <person name="Rohde M."/>
            <person name="Tindall B.J."/>
            <person name="Goker M."/>
            <person name="Detter J.C."/>
            <person name="Woyke T."/>
            <person name="Bristow J."/>
            <person name="Eisen J.A."/>
            <person name="Markowitz V."/>
            <person name="Hugenholtz P."/>
            <person name="Klenk H.P."/>
            <person name="Kyrpides N.C."/>
        </authorList>
    </citation>
    <scope>NUCLEOTIDE SEQUENCE [LARGE SCALE GENOMIC DNA]</scope>
    <source>
        <strain evidence="13">DSM 16511 / JCM 12458 / E9I37-1</strain>
    </source>
</reference>
<dbReference type="eggNOG" id="COG0314">
    <property type="taxonomic scope" value="Bacteria"/>
</dbReference>
<keyword evidence="5" id="KW-0501">Molybdenum cofactor biosynthesis</keyword>
<evidence type="ECO:0000313" key="12">
    <source>
        <dbReference type="EMBL" id="ADV47227.1"/>
    </source>
</evidence>
<evidence type="ECO:0000256" key="8">
    <source>
        <dbReference type="ARBA" id="ARBA00030407"/>
    </source>
</evidence>
<evidence type="ECO:0000256" key="7">
    <source>
        <dbReference type="ARBA" id="ARBA00029745"/>
    </source>
</evidence>
<dbReference type="InterPro" id="IPR036563">
    <property type="entry name" value="MoaE_sf"/>
</dbReference>
<evidence type="ECO:0000256" key="3">
    <source>
        <dbReference type="ARBA" id="ARBA00011950"/>
    </source>
</evidence>
<evidence type="ECO:0000256" key="5">
    <source>
        <dbReference type="ARBA" id="ARBA00023150"/>
    </source>
</evidence>
<dbReference type="STRING" id="749222.Nitsa_1984"/>
<comment type="similarity">
    <text evidence="2">Belongs to the MoaE family.</text>
</comment>
<dbReference type="Proteomes" id="UP000008633">
    <property type="component" value="Chromosome"/>
</dbReference>
<protein>
    <recommendedName>
        <fullName evidence="4">Molybdopterin synthase catalytic subunit</fullName>
        <ecNumber evidence="3">2.8.1.12</ecNumber>
    </recommendedName>
    <alternativeName>
        <fullName evidence="9">MPT synthase subunit 2</fullName>
    </alternativeName>
    <alternativeName>
        <fullName evidence="7">Molybdenum cofactor biosynthesis protein E</fullName>
    </alternativeName>
    <alternativeName>
        <fullName evidence="8">Molybdopterin-converting factor large subunit</fullName>
    </alternativeName>
    <alternativeName>
        <fullName evidence="10">Molybdopterin-converting factor subunit 2</fullName>
    </alternativeName>
</protein>
<evidence type="ECO:0000256" key="1">
    <source>
        <dbReference type="ARBA" id="ARBA00005046"/>
    </source>
</evidence>
<evidence type="ECO:0000256" key="9">
    <source>
        <dbReference type="ARBA" id="ARBA00030781"/>
    </source>
</evidence>
<evidence type="ECO:0000313" key="13">
    <source>
        <dbReference type="Proteomes" id="UP000008633"/>
    </source>
</evidence>
<evidence type="ECO:0000256" key="2">
    <source>
        <dbReference type="ARBA" id="ARBA00005426"/>
    </source>
</evidence>
<dbReference type="CDD" id="cd00756">
    <property type="entry name" value="MoaE"/>
    <property type="match status" value="1"/>
</dbReference>
<keyword evidence="13" id="KW-1185">Reference proteome</keyword>
<sequence>MRSEEFEKENGSGGMELYNGPLDVKEIFGRWLDEESESNYGAYVPFVGTIRAEDGIEALSFDIYEPVLRNWFDAWQERAAQRGAKIKMAHSIGDVPVHTSSYVAAVFSPRRRVALELIDEFVEDFKANAPIWKYDVVGGKRIYAEDRSTPMEGAGLLAGGQKR</sequence>
<name>E6X2U4_NITSE</name>
<gene>
    <name evidence="12" type="ordered locus">Nitsa_1984</name>
</gene>